<proteinExistence type="predicted"/>
<reference evidence="5 6" key="2">
    <citation type="submission" date="2019-11" db="EMBL/GenBank/DDBJ databases">
        <title>Using colonization assays and comparative genomics to discover symbiosis behaviors and factors in Vibrio fischeri.</title>
        <authorList>
            <person name="Bongrand C."/>
            <person name="Moriano-Gutierrez S."/>
            <person name="Arevalo P."/>
            <person name="Mcfall-Ngai M."/>
            <person name="Visick K."/>
            <person name="Polz M.F."/>
            <person name="Ruby E.G."/>
        </authorList>
    </citation>
    <scope>NUCLEOTIDE SEQUENCE [LARGE SCALE GENOMIC DNA]</scope>
    <source>
        <strain evidence="5">emors.3.2</strain>
        <strain evidence="2">Emors.3.2</strain>
        <strain evidence="3">Emors.4.1</strain>
        <strain evidence="6">emors.4.1</strain>
    </source>
</reference>
<gene>
    <name evidence="1" type="ORF">AFI02nite_15110</name>
    <name evidence="2" type="ORF">GNP77_10775</name>
    <name evidence="3" type="ORF">GNP88_17910</name>
</gene>
<dbReference type="Gene3D" id="2.20.25.10">
    <property type="match status" value="1"/>
</dbReference>
<evidence type="ECO:0000313" key="6">
    <source>
        <dbReference type="Proteomes" id="UP000448038"/>
    </source>
</evidence>
<evidence type="ECO:0000313" key="2">
    <source>
        <dbReference type="EMBL" id="MUK45864.1"/>
    </source>
</evidence>
<accession>A0A1B9PEB2</accession>
<name>A0A1B9PEB2_ALIFS</name>
<organism evidence="1 4">
    <name type="scientific">Aliivibrio fischeri</name>
    <name type="common">Vibrio fischeri</name>
    <dbReference type="NCBI Taxonomy" id="668"/>
    <lineage>
        <taxon>Bacteria</taxon>
        <taxon>Pseudomonadati</taxon>
        <taxon>Pseudomonadota</taxon>
        <taxon>Gammaproteobacteria</taxon>
        <taxon>Vibrionales</taxon>
        <taxon>Vibrionaceae</taxon>
        <taxon>Aliivibrio</taxon>
    </lineage>
</organism>
<dbReference type="AlphaFoldDB" id="A0A1B9PEB2"/>
<comment type="caution">
    <text evidence="1">The sequence shown here is derived from an EMBL/GenBank/DDBJ whole genome shotgun (WGS) entry which is preliminary data.</text>
</comment>
<dbReference type="SUPFAM" id="SSF57783">
    <property type="entry name" value="Zinc beta-ribbon"/>
    <property type="match status" value="1"/>
</dbReference>
<dbReference type="EMBL" id="BJTZ01000007">
    <property type="protein sequence ID" value="GEK13475.1"/>
    <property type="molecule type" value="Genomic_DNA"/>
</dbReference>
<evidence type="ECO:0000313" key="3">
    <source>
        <dbReference type="EMBL" id="MUK51022.1"/>
    </source>
</evidence>
<dbReference type="Proteomes" id="UP000448038">
    <property type="component" value="Unassembled WGS sequence"/>
</dbReference>
<dbReference type="RefSeq" id="WP_005422523.1">
    <property type="nucleotide sequence ID" value="NZ_BJTZ01000007.1"/>
</dbReference>
<reference evidence="1 4" key="1">
    <citation type="submission" date="2019-07" db="EMBL/GenBank/DDBJ databases">
        <title>Whole genome shotgun sequence of Aliivibrio fischeri NBRC 101058.</title>
        <authorList>
            <person name="Hosoyama A."/>
            <person name="Uohara A."/>
            <person name="Ohji S."/>
            <person name="Ichikawa N."/>
        </authorList>
    </citation>
    <scope>NUCLEOTIDE SEQUENCE [LARGE SCALE GENOMIC DNA]</scope>
    <source>
        <strain evidence="1 4">NBRC 101058</strain>
    </source>
</reference>
<sequence>MNEVQECPVCLSDELLISDNQKTIICSECGVIKKDGIFLDKRKLELEEAV</sequence>
<dbReference type="Proteomes" id="UP000321787">
    <property type="component" value="Unassembled WGS sequence"/>
</dbReference>
<protein>
    <submittedName>
        <fullName evidence="1 2">Nonsense-mediated mRNA decay protein</fullName>
    </submittedName>
</protein>
<dbReference type="EMBL" id="WOBN01000032">
    <property type="protein sequence ID" value="MUK51022.1"/>
    <property type="molecule type" value="Genomic_DNA"/>
</dbReference>
<evidence type="ECO:0000313" key="5">
    <source>
        <dbReference type="Proteomes" id="UP000435323"/>
    </source>
</evidence>
<dbReference type="EMBL" id="WOBO01000011">
    <property type="protein sequence ID" value="MUK45864.1"/>
    <property type="molecule type" value="Genomic_DNA"/>
</dbReference>
<evidence type="ECO:0000313" key="1">
    <source>
        <dbReference type="EMBL" id="GEK13475.1"/>
    </source>
</evidence>
<dbReference type="Proteomes" id="UP000435323">
    <property type="component" value="Unassembled WGS sequence"/>
</dbReference>
<evidence type="ECO:0000313" key="4">
    <source>
        <dbReference type="Proteomes" id="UP000321787"/>
    </source>
</evidence>